<dbReference type="CDD" id="cd00452">
    <property type="entry name" value="KDPG_aldolase"/>
    <property type="match status" value="1"/>
</dbReference>
<dbReference type="EMBL" id="CP025197">
    <property type="protein sequence ID" value="AUG56425.1"/>
    <property type="molecule type" value="Genomic_DNA"/>
</dbReference>
<accession>A0A2K9EB54</accession>
<comment type="pathway">
    <text evidence="1">Carbohydrate acid metabolism.</text>
</comment>
<reference evidence="6 8" key="1">
    <citation type="submission" date="2017-12" db="EMBL/GenBank/DDBJ databases">
        <title>Complete genome sequence of Herbivorax saccincola GGR1, a novel Cellulosome-producing hydrolytic bacterium in a thermophilic biogas plant, established by Illumina and Nanopore MinION sequencing.</title>
        <authorList>
            <person name="Pechtl A."/>
            <person name="Ruckert C."/>
            <person name="Koeck D.E."/>
            <person name="Maus I."/>
            <person name="Winkler A."/>
            <person name="Kalinowski J."/>
            <person name="Puhler A."/>
            <person name="Schwarz W.W."/>
            <person name="Zverlov V.V."/>
            <person name="Schluter A."/>
            <person name="Liebl W."/>
        </authorList>
    </citation>
    <scope>NUCLEOTIDE SEQUENCE [LARGE SCALE GENOMIC DNA]</scope>
    <source>
        <strain evidence="6">GGR1</strain>
        <strain evidence="8">SR1</strain>
    </source>
</reference>
<dbReference type="EMBL" id="NEMB01000003">
    <property type="protein sequence ID" value="PQQ66512.1"/>
    <property type="molecule type" value="Genomic_DNA"/>
</dbReference>
<dbReference type="GO" id="GO:0016829">
    <property type="term" value="F:lyase activity"/>
    <property type="evidence" value="ECO:0007669"/>
    <property type="project" value="UniProtKB-KW"/>
</dbReference>
<comment type="similarity">
    <text evidence="2">Belongs to the KHG/KDPG aldolase family.</text>
</comment>
<dbReference type="KEGG" id="hsc:HVS_02350"/>
<dbReference type="Pfam" id="PF01081">
    <property type="entry name" value="Aldolase"/>
    <property type="match status" value="1"/>
</dbReference>
<dbReference type="InterPro" id="IPR013785">
    <property type="entry name" value="Aldolase_TIM"/>
</dbReference>
<dbReference type="Proteomes" id="UP000239720">
    <property type="component" value="Unassembled WGS sequence"/>
</dbReference>
<dbReference type="SUPFAM" id="SSF51569">
    <property type="entry name" value="Aldolase"/>
    <property type="match status" value="1"/>
</dbReference>
<dbReference type="OrthoDB" id="9802667at2"/>
<proteinExistence type="inferred from homology"/>
<dbReference type="AlphaFoldDB" id="A0A2K9EB54"/>
<gene>
    <name evidence="6" type="primary">kdgA1</name>
    <name evidence="7" type="ORF">B9R14_06940</name>
    <name evidence="6" type="ORF">HVS_02350</name>
</gene>
<evidence type="ECO:0000313" key="7">
    <source>
        <dbReference type="EMBL" id="PQQ66512.1"/>
    </source>
</evidence>
<reference evidence="7 9" key="2">
    <citation type="journal article" date="2018" name="Syst. Appl. Microbiol.">
        <title>Characterization and high-quality draft genome sequence of Herbivorax saccincola A7, an anaerobic, alkaliphilic, thermophilic, cellulolytic, and xylanolytic bacterium.</title>
        <authorList>
            <person name="Aikawa S."/>
            <person name="Baramee S."/>
            <person name="Sermsathanaswadi J."/>
            <person name="Thianheng P."/>
            <person name="Tachaapaikoon C."/>
            <person name="Shikata A."/>
            <person name="Waeonukul R."/>
            <person name="Pason P."/>
            <person name="Ratanakhanokchai K."/>
            <person name="Kosugi A."/>
        </authorList>
    </citation>
    <scope>NUCLEOTIDE SEQUENCE [LARGE SCALE GENOMIC DNA]</scope>
    <source>
        <strain evidence="7 9">A7</strain>
    </source>
</reference>
<dbReference type="InterPro" id="IPR000887">
    <property type="entry name" value="Aldlse_KDPG_KHG"/>
</dbReference>
<evidence type="ECO:0000256" key="4">
    <source>
        <dbReference type="ARBA" id="ARBA00023239"/>
    </source>
</evidence>
<keyword evidence="4" id="KW-0456">Lyase</keyword>
<evidence type="ECO:0000313" key="8">
    <source>
        <dbReference type="Proteomes" id="UP000233534"/>
    </source>
</evidence>
<evidence type="ECO:0000313" key="9">
    <source>
        <dbReference type="Proteomes" id="UP000239720"/>
    </source>
</evidence>
<dbReference type="RefSeq" id="WP_101298827.1">
    <property type="nucleotide sequence ID" value="NZ_CP025197.1"/>
</dbReference>
<sequence length="213" mass="22842">MNKEEILYRIKECGLVAVVRAETKEEAFKIVDACIEGGVCAIEITYTVPGATEILKELSSEYTDEEIILGAGTVMDAETARVAILAGARYIVTPYLNKDVVYLCNRYRVPCMPGAMTIKEVVECLEAGADIIKVFPGEVLGPEFIKAVRGPIPYASLMPTGGVDLENVSQWIEAGAVAVGAGGSLTKGAKSGDYRSITETAKEFINKIKLARG</sequence>
<dbReference type="Gene3D" id="3.20.20.70">
    <property type="entry name" value="Aldolase class I"/>
    <property type="match status" value="1"/>
</dbReference>
<organism evidence="6 8">
    <name type="scientific">Acetivibrio saccincola</name>
    <dbReference type="NCBI Taxonomy" id="1677857"/>
    <lineage>
        <taxon>Bacteria</taxon>
        <taxon>Bacillati</taxon>
        <taxon>Bacillota</taxon>
        <taxon>Clostridia</taxon>
        <taxon>Eubacteriales</taxon>
        <taxon>Oscillospiraceae</taxon>
        <taxon>Acetivibrio</taxon>
    </lineage>
</organism>
<dbReference type="PANTHER" id="PTHR30246:SF1">
    <property type="entry name" value="2-DEHYDRO-3-DEOXY-6-PHOSPHOGALACTONATE ALDOLASE-RELATED"/>
    <property type="match status" value="1"/>
</dbReference>
<name>A0A2K9EB54_9FIRM</name>
<keyword evidence="8" id="KW-1185">Reference proteome</keyword>
<dbReference type="Proteomes" id="UP000233534">
    <property type="component" value="Chromosome"/>
</dbReference>
<evidence type="ECO:0000256" key="5">
    <source>
        <dbReference type="ARBA" id="ARBA00023277"/>
    </source>
</evidence>
<evidence type="ECO:0000313" key="6">
    <source>
        <dbReference type="EMBL" id="AUG56425.1"/>
    </source>
</evidence>
<dbReference type="PANTHER" id="PTHR30246">
    <property type="entry name" value="2-KETO-3-DEOXY-6-PHOSPHOGLUCONATE ALDOLASE"/>
    <property type="match status" value="1"/>
</dbReference>
<keyword evidence="5" id="KW-0119">Carbohydrate metabolism</keyword>
<dbReference type="NCBIfam" id="TIGR01182">
    <property type="entry name" value="eda"/>
    <property type="match status" value="1"/>
</dbReference>
<evidence type="ECO:0000256" key="1">
    <source>
        <dbReference type="ARBA" id="ARBA00004761"/>
    </source>
</evidence>
<evidence type="ECO:0000256" key="2">
    <source>
        <dbReference type="ARBA" id="ARBA00006906"/>
    </source>
</evidence>
<dbReference type="NCBIfam" id="NF005119">
    <property type="entry name" value="PRK06552.1"/>
    <property type="match status" value="1"/>
</dbReference>
<comment type="subunit">
    <text evidence="3">Homotrimer.</text>
</comment>
<evidence type="ECO:0000256" key="3">
    <source>
        <dbReference type="ARBA" id="ARBA00011233"/>
    </source>
</evidence>
<protein>
    <submittedName>
        <fullName evidence="7">Bifunctional 2-keto-4-hydroxyglutarate aldolase/2-keto-3-deoxy-6-phosphogluconate aldolase</fullName>
    </submittedName>
    <submittedName>
        <fullName evidence="6">KHG/KDPG aldolase</fullName>
    </submittedName>
</protein>